<organism evidence="1 2">
    <name type="scientific">Streptococcus pasteurianus</name>
    <dbReference type="NCBI Taxonomy" id="197614"/>
    <lineage>
        <taxon>Bacteria</taxon>
        <taxon>Bacillati</taxon>
        <taxon>Bacillota</taxon>
        <taxon>Bacilli</taxon>
        <taxon>Lactobacillales</taxon>
        <taxon>Streptococcaceae</taxon>
        <taxon>Streptococcus</taxon>
    </lineage>
</organism>
<sequence length="68" mass="7768">MTVDKNVTYRDYDVEKSMGNYGSELVGYGKVTMEIPPGPQPERLRALLMKHSIESTSFSKYDTAYRKS</sequence>
<evidence type="ECO:0000313" key="1">
    <source>
        <dbReference type="EMBL" id="MDK7292297.1"/>
    </source>
</evidence>
<proteinExistence type="predicted"/>
<dbReference type="RefSeq" id="WP_003063974.1">
    <property type="nucleotide sequence ID" value="NZ_AP031455.1"/>
</dbReference>
<accession>A0AAW6YDV3</accession>
<evidence type="ECO:0000313" key="2">
    <source>
        <dbReference type="Proteomes" id="UP001237917"/>
    </source>
</evidence>
<comment type="caution">
    <text evidence="1">The sequence shown here is derived from an EMBL/GenBank/DDBJ whole genome shotgun (WGS) entry which is preliminary data.</text>
</comment>
<name>A0AAW6YDV3_9STRE</name>
<reference evidence="1" key="1">
    <citation type="submission" date="2023-05" db="EMBL/GenBank/DDBJ databases">
        <title>Cataloging the Phylogenetic Diversity of Human Bladder Bacteria.</title>
        <authorList>
            <person name="Du J."/>
        </authorList>
    </citation>
    <scope>NUCLEOTIDE SEQUENCE</scope>
    <source>
        <strain evidence="1">UMB0765</strain>
    </source>
</reference>
<gene>
    <name evidence="1" type="ORF">QP487_02250</name>
</gene>
<dbReference type="AlphaFoldDB" id="A0AAW6YDV3"/>
<dbReference type="GeneID" id="69255269"/>
<dbReference type="Proteomes" id="UP001237917">
    <property type="component" value="Unassembled WGS sequence"/>
</dbReference>
<protein>
    <submittedName>
        <fullName evidence="1">Uncharacterized protein</fullName>
    </submittedName>
</protein>
<dbReference type="EMBL" id="JASOPU010000002">
    <property type="protein sequence ID" value="MDK7292297.1"/>
    <property type="molecule type" value="Genomic_DNA"/>
</dbReference>